<dbReference type="InterPro" id="IPR017850">
    <property type="entry name" value="Alkaline_phosphatase_core_sf"/>
</dbReference>
<evidence type="ECO:0000256" key="1">
    <source>
        <dbReference type="ARBA" id="ARBA00022553"/>
    </source>
</evidence>
<dbReference type="Pfam" id="PF00072">
    <property type="entry name" value="Response_reg"/>
    <property type="match status" value="1"/>
</dbReference>
<dbReference type="EMBL" id="QPJS01000001">
    <property type="protein sequence ID" value="RCX05342.1"/>
    <property type="molecule type" value="Genomic_DNA"/>
</dbReference>
<dbReference type="SMART" id="SM00448">
    <property type="entry name" value="REC"/>
    <property type="match status" value="1"/>
</dbReference>
<dbReference type="PROSITE" id="PS50110">
    <property type="entry name" value="RESPONSE_REGULATORY"/>
    <property type="match status" value="1"/>
</dbReference>
<reference evidence="4 5" key="1">
    <citation type="submission" date="2018-07" db="EMBL/GenBank/DDBJ databases">
        <title>Genomic Encyclopedia of Type Strains, Phase IV (KMG-IV): sequencing the most valuable type-strain genomes for metagenomic binning, comparative biology and taxonomic classification.</title>
        <authorList>
            <person name="Goeker M."/>
        </authorList>
    </citation>
    <scope>NUCLEOTIDE SEQUENCE [LARGE SCALE GENOMIC DNA]</scope>
    <source>
        <strain evidence="4 5">DSM 21410</strain>
    </source>
</reference>
<keyword evidence="5" id="KW-1185">Reference proteome</keyword>
<dbReference type="PANTHER" id="PTHR44591:SF3">
    <property type="entry name" value="RESPONSE REGULATORY DOMAIN-CONTAINING PROTEIN"/>
    <property type="match status" value="1"/>
</dbReference>
<accession>A0A369A7K9</accession>
<dbReference type="InterPro" id="IPR050595">
    <property type="entry name" value="Bact_response_regulator"/>
</dbReference>
<sequence>MENTRILWADDEIDLLKPHIIFLERKGYKIDTATNGTDALDMIQDTHYSLVFLDENMPGLSGIDTLVRIKKINRNIPVVMVTKSEEERIMEEAIGSQIADYLIKPVNPSQLLLSIKKITEQKKLVNEKTATDYQSEFRQLAMEINMASTFGDWSAIYRELIRWDLSLDHVENATFRELLDTQKKEANALFFKFITKNYQHWLKGSDDAPTLSPQLFARELFPLLKEGRKLFAIVIDNLRYDQWKVIESDLASQFVTVSEKLYSSILPTATQYARNSMFAGLMPSEIKRRYPDRWFDDGDEETKNQFEEYFLGENLKRYGLGNLKWNYAKISQLAFARKFVDNVKSLADNDLNVVVYNFVDMLSHSKTEMEVIKELADNDKAYRSLTRTWFIHSPLYEIMRFCAERRIPVLITTDHGTINVQNPIKIVGERELTTNLRYKAGRNMSYNPKEVLEVKNPEDFHLPRTGVNTHYVFAGENDFFAYPNNYNHYVRYYRNTYQHGGISLEEMVIPVALLEPR</sequence>
<dbReference type="Proteomes" id="UP000253517">
    <property type="component" value="Unassembled WGS sequence"/>
</dbReference>
<feature type="modified residue" description="4-aspartylphosphate" evidence="2">
    <location>
        <position position="54"/>
    </location>
</feature>
<evidence type="ECO:0000259" key="3">
    <source>
        <dbReference type="PROSITE" id="PS50110"/>
    </source>
</evidence>
<dbReference type="InterPro" id="IPR011006">
    <property type="entry name" value="CheY-like_superfamily"/>
</dbReference>
<evidence type="ECO:0000256" key="2">
    <source>
        <dbReference type="PROSITE-ProRule" id="PRU00169"/>
    </source>
</evidence>
<proteinExistence type="predicted"/>
<evidence type="ECO:0000313" key="5">
    <source>
        <dbReference type="Proteomes" id="UP000253517"/>
    </source>
</evidence>
<dbReference type="PANTHER" id="PTHR44591">
    <property type="entry name" value="STRESS RESPONSE REGULATOR PROTEIN 1"/>
    <property type="match status" value="1"/>
</dbReference>
<dbReference type="SUPFAM" id="SSF52172">
    <property type="entry name" value="CheY-like"/>
    <property type="match status" value="1"/>
</dbReference>
<organism evidence="4 5">
    <name type="scientific">Schleiferia thermophila</name>
    <dbReference type="NCBI Taxonomy" id="884107"/>
    <lineage>
        <taxon>Bacteria</taxon>
        <taxon>Pseudomonadati</taxon>
        <taxon>Bacteroidota</taxon>
        <taxon>Flavobacteriia</taxon>
        <taxon>Flavobacteriales</taxon>
        <taxon>Schleiferiaceae</taxon>
        <taxon>Schleiferia</taxon>
    </lineage>
</organism>
<evidence type="ECO:0000313" key="4">
    <source>
        <dbReference type="EMBL" id="RCX05342.1"/>
    </source>
</evidence>
<dbReference type="Gene3D" id="3.40.50.2300">
    <property type="match status" value="1"/>
</dbReference>
<dbReference type="SUPFAM" id="SSF53649">
    <property type="entry name" value="Alkaline phosphatase-like"/>
    <property type="match status" value="1"/>
</dbReference>
<feature type="domain" description="Response regulatory" evidence="3">
    <location>
        <begin position="5"/>
        <end position="119"/>
    </location>
</feature>
<comment type="caution">
    <text evidence="4">The sequence shown here is derived from an EMBL/GenBank/DDBJ whole genome shotgun (WGS) entry which is preliminary data.</text>
</comment>
<protein>
    <submittedName>
        <fullName evidence="4">Response regulator receiver domain-containing protein</fullName>
    </submittedName>
</protein>
<dbReference type="CDD" id="cd00156">
    <property type="entry name" value="REC"/>
    <property type="match status" value="1"/>
</dbReference>
<name>A0A369A7K9_9FLAO</name>
<keyword evidence="1 2" id="KW-0597">Phosphoprotein</keyword>
<dbReference type="GO" id="GO:0000160">
    <property type="term" value="P:phosphorelay signal transduction system"/>
    <property type="evidence" value="ECO:0007669"/>
    <property type="project" value="InterPro"/>
</dbReference>
<dbReference type="InterPro" id="IPR001789">
    <property type="entry name" value="Sig_transdc_resp-reg_receiver"/>
</dbReference>
<dbReference type="RefSeq" id="WP_037355965.1">
    <property type="nucleotide sequence ID" value="NZ_BHZF01000001.1"/>
</dbReference>
<gene>
    <name evidence="4" type="ORF">DES35_101627</name>
</gene>
<dbReference type="AlphaFoldDB" id="A0A369A7K9"/>
<dbReference type="Pfam" id="PF08665">
    <property type="entry name" value="PglZ"/>
    <property type="match status" value="1"/>
</dbReference>